<dbReference type="AlphaFoldDB" id="Q7U925"/>
<dbReference type="STRING" id="84588.SYNW0434"/>
<dbReference type="InterPro" id="IPR020022">
    <property type="entry name" value="N-acetyl_sugar_amidoTrfase"/>
</dbReference>
<protein>
    <recommendedName>
        <fullName evidence="3">Legionaminic acid biosynthesis protein PtmG</fullName>
    </recommendedName>
</protein>
<dbReference type="Gene3D" id="3.40.50.620">
    <property type="entry name" value="HUPs"/>
    <property type="match status" value="1"/>
</dbReference>
<proteinExistence type="predicted"/>
<evidence type="ECO:0000313" key="2">
    <source>
        <dbReference type="Proteomes" id="UP000001422"/>
    </source>
</evidence>
<keyword evidence="2" id="KW-1185">Reference proteome</keyword>
<dbReference type="KEGG" id="syw:SYNW0434"/>
<gene>
    <name evidence="1" type="ordered locus">SYNW0434</name>
</gene>
<sequence>MMQPKFCTRCLAMSTRPRITFNRDGVCNACLWQEQKSSVDWDDRNSKLLSLLDSHRSKNNSYDVIVPVSGGKDGSYVAYNLKHKFNMNPLCVTVTPPLETQLGAQNLKNFIKSGYDQVSININPETIRNINRAGFVHHGFPYFGWLVAIVTSVTRVAQQMNVPLIMYGEDAEMEYGGSSEKANLTTFGIEYMKRVGFEAGYEKVFSTLDLSDSDLYWLTFAEQDKTQVLFSHWSYFENWDPYRNYLVAKKQCGLQEADDTNFGTFTNFAQNDQYLYVLHTYLMYLKFGFGRSNQDACIEIRRGAMKREQAINLVRLYDGQFPDEFLQMYLEYYQMSEAEFNATLARWVNKDLFELKDGLWSPTFTIQ</sequence>
<reference evidence="1 2" key="1">
    <citation type="journal article" date="2003" name="Nature">
        <title>The genome of a motile marine Synechococcus.</title>
        <authorList>
            <person name="Palenik B."/>
            <person name="Brahamsha B."/>
            <person name="Larimer F."/>
            <person name="Land M."/>
            <person name="Hauser L."/>
            <person name="Chain P."/>
            <person name="Lamerdin J."/>
            <person name="Regala W."/>
            <person name="Allen E.A."/>
            <person name="McCarren J."/>
            <person name="Paulsen I."/>
            <person name="Dufresne A."/>
            <person name="Partensky F."/>
            <person name="Webb E."/>
            <person name="Waterbury J."/>
        </authorList>
    </citation>
    <scope>NUCLEOTIDE SEQUENCE [LARGE SCALE GENOMIC DNA]</scope>
    <source>
        <strain evidence="1 2">WH8102</strain>
    </source>
</reference>
<dbReference type="HOGENOM" id="CLU_056004_1_0_3"/>
<dbReference type="NCBIfam" id="TIGR03573">
    <property type="entry name" value="WbuX"/>
    <property type="match status" value="1"/>
</dbReference>
<dbReference type="Proteomes" id="UP000001422">
    <property type="component" value="Chromosome"/>
</dbReference>
<name>Q7U925_PARMW</name>
<evidence type="ECO:0008006" key="3">
    <source>
        <dbReference type="Google" id="ProtNLM"/>
    </source>
</evidence>
<dbReference type="SUPFAM" id="SSF52402">
    <property type="entry name" value="Adenine nucleotide alpha hydrolases-like"/>
    <property type="match status" value="1"/>
</dbReference>
<dbReference type="eggNOG" id="COG0037">
    <property type="taxonomic scope" value="Bacteria"/>
</dbReference>
<organism evidence="1 2">
    <name type="scientific">Parasynechococcus marenigrum (strain WH8102)</name>
    <dbReference type="NCBI Taxonomy" id="84588"/>
    <lineage>
        <taxon>Bacteria</taxon>
        <taxon>Bacillati</taxon>
        <taxon>Cyanobacteriota</taxon>
        <taxon>Cyanophyceae</taxon>
        <taxon>Synechococcales</taxon>
        <taxon>Prochlorococcaceae</taxon>
        <taxon>Parasynechococcus</taxon>
        <taxon>Parasynechococcus marenigrum</taxon>
    </lineage>
</organism>
<accession>Q7U925</accession>
<evidence type="ECO:0000313" key="1">
    <source>
        <dbReference type="EMBL" id="CAE06949.1"/>
    </source>
</evidence>
<dbReference type="EMBL" id="BX569690">
    <property type="protein sequence ID" value="CAE06949.1"/>
    <property type="molecule type" value="Genomic_DNA"/>
</dbReference>
<dbReference type="InterPro" id="IPR014729">
    <property type="entry name" value="Rossmann-like_a/b/a_fold"/>
</dbReference>